<feature type="transmembrane region" description="Helical" evidence="6">
    <location>
        <begin position="250"/>
        <end position="272"/>
    </location>
</feature>
<evidence type="ECO:0000256" key="1">
    <source>
        <dbReference type="ARBA" id="ARBA00004651"/>
    </source>
</evidence>
<feature type="domain" description="Major facilitator superfamily (MFS) profile" evidence="7">
    <location>
        <begin position="3"/>
        <end position="398"/>
    </location>
</feature>
<accession>A0AAU7XFK1</accession>
<name>A0AAU7XFK1_9HYPH</name>
<dbReference type="GO" id="GO:0005886">
    <property type="term" value="C:plasma membrane"/>
    <property type="evidence" value="ECO:0007669"/>
    <property type="project" value="UniProtKB-SubCell"/>
</dbReference>
<dbReference type="AlphaFoldDB" id="A0AAU7XFK1"/>
<dbReference type="SUPFAM" id="SSF103473">
    <property type="entry name" value="MFS general substrate transporter"/>
    <property type="match status" value="1"/>
</dbReference>
<dbReference type="InterPro" id="IPR020846">
    <property type="entry name" value="MFS_dom"/>
</dbReference>
<feature type="transmembrane region" description="Helical" evidence="6">
    <location>
        <begin position="344"/>
        <end position="368"/>
    </location>
</feature>
<evidence type="ECO:0000256" key="2">
    <source>
        <dbReference type="ARBA" id="ARBA00022475"/>
    </source>
</evidence>
<evidence type="ECO:0000256" key="5">
    <source>
        <dbReference type="ARBA" id="ARBA00023136"/>
    </source>
</evidence>
<dbReference type="Gene3D" id="1.20.1250.20">
    <property type="entry name" value="MFS general substrate transporter like domains"/>
    <property type="match status" value="1"/>
</dbReference>
<organism evidence="8">
    <name type="scientific">Methyloraptor flagellatus</name>
    <dbReference type="NCBI Taxonomy" id="3162530"/>
    <lineage>
        <taxon>Bacteria</taxon>
        <taxon>Pseudomonadati</taxon>
        <taxon>Pseudomonadota</taxon>
        <taxon>Alphaproteobacteria</taxon>
        <taxon>Hyphomicrobiales</taxon>
        <taxon>Ancalomicrobiaceae</taxon>
        <taxon>Methyloraptor</taxon>
    </lineage>
</organism>
<feature type="transmembrane region" description="Helical" evidence="6">
    <location>
        <begin position="80"/>
        <end position="102"/>
    </location>
</feature>
<protein>
    <submittedName>
        <fullName evidence="8">MFS transporter</fullName>
    </submittedName>
</protein>
<evidence type="ECO:0000256" key="3">
    <source>
        <dbReference type="ARBA" id="ARBA00022692"/>
    </source>
</evidence>
<feature type="transmembrane region" description="Helical" evidence="6">
    <location>
        <begin position="12"/>
        <end position="31"/>
    </location>
</feature>
<sequence length="426" mass="43835">MSGVSEAGLVRLLFAIQFVTMGAMEMSGPFWPVRVRELGGAGAAAGVADTLVYVAPMLGIAATGAFWGRMGDRYGHRAMMLRALAGLALTQLALALATDVWLVLVLRFIQGACAGFSAPAQAYGVSLVAQERRGRLFAFLQISTNVGSLAGAVFGGWLLDRAGFAMINLGAATLCAASFGAVVVLLPAVAASPRGTGRGRDRAEAGACTGPVLVPLIVGLLVVHAALLATRLMPQSIFSLYVASTFVAPHWLVGLCYGLLATGFIVSALWWARVFERRGLSEALRLLGGVVLACGVLTAAAAATRDIVLFAALQFLWGVCLGATTPVLTALVSRAAPADRQGQVLGIVQSTAQIASITGIALGGAVAALWRPGAVYPAVSGLYVATAILILVVERRFAGTFARAAVARPTTAPAARGPAQPKETLP</sequence>
<feature type="transmembrane region" description="Helical" evidence="6">
    <location>
        <begin position="165"/>
        <end position="191"/>
    </location>
</feature>
<keyword evidence="2" id="KW-1003">Cell membrane</keyword>
<dbReference type="PANTHER" id="PTHR43124">
    <property type="entry name" value="PURINE EFFLUX PUMP PBUE"/>
    <property type="match status" value="1"/>
</dbReference>
<dbReference type="EMBL" id="CP158568">
    <property type="protein sequence ID" value="XBY45726.1"/>
    <property type="molecule type" value="Genomic_DNA"/>
</dbReference>
<evidence type="ECO:0000259" key="7">
    <source>
        <dbReference type="PROSITE" id="PS50850"/>
    </source>
</evidence>
<dbReference type="PROSITE" id="PS50850">
    <property type="entry name" value="MFS"/>
    <property type="match status" value="1"/>
</dbReference>
<feature type="transmembrane region" description="Helical" evidence="6">
    <location>
        <begin position="108"/>
        <end position="129"/>
    </location>
</feature>
<dbReference type="RefSeq" id="WP_407050822.1">
    <property type="nucleotide sequence ID" value="NZ_CP158568.1"/>
</dbReference>
<gene>
    <name evidence="8" type="ORF">ABS361_05505</name>
</gene>
<feature type="transmembrane region" description="Helical" evidence="6">
    <location>
        <begin position="374"/>
        <end position="393"/>
    </location>
</feature>
<comment type="subcellular location">
    <subcellularLocation>
        <location evidence="1">Cell membrane</location>
        <topology evidence="1">Multi-pass membrane protein</topology>
    </subcellularLocation>
</comment>
<feature type="transmembrane region" description="Helical" evidence="6">
    <location>
        <begin position="212"/>
        <end position="230"/>
    </location>
</feature>
<dbReference type="Pfam" id="PF07690">
    <property type="entry name" value="MFS_1"/>
    <property type="match status" value="1"/>
</dbReference>
<reference evidence="8" key="1">
    <citation type="submission" date="2024-06" db="EMBL/GenBank/DDBJ databases">
        <title>Methylostella associata gen. nov., sp. nov., a novel Ancalomicrobiaceae-affiliated facultatively methylotrophic bacteria that feed on methanotrophs of the genus Methylococcus.</title>
        <authorList>
            <person name="Saltykova V."/>
            <person name="Danilova O.V."/>
            <person name="Oshkin I.Y."/>
            <person name="Belova S.E."/>
            <person name="Pimenov N.V."/>
            <person name="Dedysh S.N."/>
        </authorList>
    </citation>
    <scope>NUCLEOTIDE SEQUENCE</scope>
    <source>
        <strain evidence="8">S20</strain>
    </source>
</reference>
<feature type="transmembrane region" description="Helical" evidence="6">
    <location>
        <begin position="284"/>
        <end position="303"/>
    </location>
</feature>
<dbReference type="GO" id="GO:0022857">
    <property type="term" value="F:transmembrane transporter activity"/>
    <property type="evidence" value="ECO:0007669"/>
    <property type="project" value="InterPro"/>
</dbReference>
<dbReference type="InterPro" id="IPR036259">
    <property type="entry name" value="MFS_trans_sf"/>
</dbReference>
<feature type="transmembrane region" description="Helical" evidence="6">
    <location>
        <begin position="309"/>
        <end position="332"/>
    </location>
</feature>
<evidence type="ECO:0000256" key="6">
    <source>
        <dbReference type="SAM" id="Phobius"/>
    </source>
</evidence>
<feature type="transmembrane region" description="Helical" evidence="6">
    <location>
        <begin position="51"/>
        <end position="68"/>
    </location>
</feature>
<keyword evidence="3 6" id="KW-0812">Transmembrane</keyword>
<evidence type="ECO:0000256" key="4">
    <source>
        <dbReference type="ARBA" id="ARBA00022989"/>
    </source>
</evidence>
<evidence type="ECO:0000313" key="8">
    <source>
        <dbReference type="EMBL" id="XBY45726.1"/>
    </source>
</evidence>
<feature type="transmembrane region" description="Helical" evidence="6">
    <location>
        <begin position="136"/>
        <end position="159"/>
    </location>
</feature>
<keyword evidence="5 6" id="KW-0472">Membrane</keyword>
<keyword evidence="4 6" id="KW-1133">Transmembrane helix</keyword>
<proteinExistence type="predicted"/>
<dbReference type="InterPro" id="IPR050189">
    <property type="entry name" value="MFS_Efflux_Transporters"/>
</dbReference>
<dbReference type="InterPro" id="IPR011701">
    <property type="entry name" value="MFS"/>
</dbReference>
<dbReference type="KEGG" id="mflg:ABS361_05505"/>
<dbReference type="PANTHER" id="PTHR43124:SF3">
    <property type="entry name" value="CHLORAMPHENICOL EFFLUX PUMP RV0191"/>
    <property type="match status" value="1"/>
</dbReference>